<dbReference type="SMART" id="SM00912">
    <property type="entry name" value="Haemagg_act"/>
    <property type="match status" value="1"/>
</dbReference>
<reference evidence="2" key="1">
    <citation type="submission" date="2018-06" db="EMBL/GenBank/DDBJ databases">
        <authorList>
            <person name="Zhirakovskaya E."/>
        </authorList>
    </citation>
    <scope>NUCLEOTIDE SEQUENCE</scope>
</reference>
<feature type="non-terminal residue" evidence="2">
    <location>
        <position position="1655"/>
    </location>
</feature>
<proteinExistence type="predicted"/>
<feature type="domain" description="Filamentous haemagglutinin FhaB/tRNA nuclease CdiA-like TPS" evidence="1">
    <location>
        <begin position="36"/>
        <end position="149"/>
    </location>
</feature>
<organism evidence="2">
    <name type="scientific">hydrothermal vent metagenome</name>
    <dbReference type="NCBI Taxonomy" id="652676"/>
    <lineage>
        <taxon>unclassified sequences</taxon>
        <taxon>metagenomes</taxon>
        <taxon>ecological metagenomes</taxon>
    </lineage>
</organism>
<dbReference type="InterPro" id="IPR050909">
    <property type="entry name" value="Bact_Autotransporter_VF"/>
</dbReference>
<dbReference type="InterPro" id="IPR012334">
    <property type="entry name" value="Pectin_lyas_fold"/>
</dbReference>
<dbReference type="EMBL" id="UOFP01000064">
    <property type="protein sequence ID" value="VAW84687.1"/>
    <property type="molecule type" value="Genomic_DNA"/>
</dbReference>
<dbReference type="InterPro" id="IPR011049">
    <property type="entry name" value="Serralysin-like_metalloprot_C"/>
</dbReference>
<evidence type="ECO:0000259" key="1">
    <source>
        <dbReference type="SMART" id="SM00912"/>
    </source>
</evidence>
<name>A0A3B0ZB29_9ZZZZ</name>
<dbReference type="PANTHER" id="PTHR12338">
    <property type="entry name" value="AUTOTRANSPORTER"/>
    <property type="match status" value="1"/>
</dbReference>
<dbReference type="Gene3D" id="2.160.20.10">
    <property type="entry name" value="Single-stranded right-handed beta-helix, Pectin lyase-like"/>
    <property type="match status" value="2"/>
</dbReference>
<dbReference type="Gene3D" id="2.160.20.160">
    <property type="match status" value="2"/>
</dbReference>
<dbReference type="Pfam" id="PF05860">
    <property type="entry name" value="TPS"/>
    <property type="match status" value="1"/>
</dbReference>
<dbReference type="InterPro" id="IPR008638">
    <property type="entry name" value="FhaB/CdiA-like_TPS"/>
</dbReference>
<gene>
    <name evidence="2" type="ORF">MNBD_GAMMA18-1219</name>
</gene>
<sequence>MASKITVQRGGKEGRVKAWCCTAFCAALMFNTISLAVAGPDGGQVVGGAGSITHSDNTTTTINQATQNMAIDWQNYNINVDERVQYIQPNSSSISLNRILSQSGSTIAGRIDANGQVILVNPNGIFFTPTSIINVGGIIASGLNIQPNDFMNGNYIFDEVLGTDGTVINSGMINASLGGNVALIGKQVKNDGLIVANLGSVTLAAGKQAVLTFDQGGLLGVRVSKEILQEELGVDPGVINSGNIQAVGGRVLLTASTSQDIFSQAVNSGGLNQATSVVVHEDGSFTLGGGADVINTGSIDTSTALSDQNAGRIVLIGENVTSSGELFADATDGRGGEIELHAKNTTLLTENSVTSARSETNGQGGLVKILGDRVGVFDQSTVDVTGADGGGQVLIGGDYQGNNVNIRNARFTQVSQGARLFADALVVGDGGTIISWGNEYTWFYGTATAQGGRQRGDGGLVEISGKGLAFDGTVDTRAINGTAGRLLFDPLDIIIFDGADAQDNDSNLPSIDGDAGGNVTFNISEGALESLSATTDIFLQANRNITINDLADNVLDLKTEVGSSVIFRADATGNGTGNFVMNDASDTIQTQGGEVLIRSASVTVGNIDTTGAVDSNGGNITVRADNGSLSVGALTSSGGVATAGNAGNNAGNIELRTGDTDSANDRITINGNIIADGSDADGANTGGDAGSITLRAGNAAGGEDRITFNGDRMISAQGGNSTNASDVGLHNAIDIDTPLLVTTGAVTLTTERTRSYSGPAQGEITLAFDDDGTPRVAQVTLGGDLTVATGYSSNVNFTTAIDYNGISVGTLTLNADNDVVVVGAMSDSDTDTADLLNISLNANTDGGSNGDVIINGIQSTDVSINTGGGVYTVTGVNYDGESTASSKRTVDTGTAGDANINMTGYALLGEMVVGGTLNITAGDTNASNSISQGTRNPSSDTLTVMGASSFISTALAGNIDLTNNNNLQGAITLTTDNGGANNVTLNNTATTTLDVVDTGGNLTVNADQDLTLTRDITVGGAAQLNFARDNNDRTFTAGSGLTTYSVTGSSFITGGNGNDTFDLSASISGPIDGGAGNDIFNINAPGLTLTNLRGGAGNDTLNGNDSANTWQITTDDGGTLNSTTTFSQMETLTGGSAVDSFTVDSGSSIDTLNGQAGDDQFTINGTVTTLNGNAGTDSITVSATSGTDYGEVAELSGGADGDTITLDTNARVTGAITGNGGGDVITVNGTAGTVNTGTGDDILSITAASSVTGLIDGGTGADSLTITGSDATIALATDVDQIETLAAMGGGINTLIGTNADTTWTVSAIPSLNDGSNTLTFSGFDNLTGGTGVDQFTISVDASTLNGGGGNDTFNINAPGVTLTNLRGGTGNDTLNGNDSANTWTINAANSGSLVNGGQTVTFLEMENLNGAANNDDTFRFTVTPTVGNVAIDGLGQTGQDNVNLAGLSGAVSVQLGATGFNNIESITGNNSNSTLIGTNADNTWNITAENDGNVGSLTFIDFNNLTGGTANDIFIFQTGGSLSGQLDGGIGSDRVDMSILATVDITLGQELVAIEQITGNNTDSILRGTTTANTFILTGANTGRLDDGLTFIDFNALDGGGGNDTFTFEAMGNLSGQLDGGTGTDSVDLSALATVDVTLGQGLVAIERLTGNNT</sequence>
<dbReference type="PANTHER" id="PTHR12338:SF5">
    <property type="entry name" value="ANTIGEN 43-RELATED"/>
    <property type="match status" value="1"/>
</dbReference>
<dbReference type="NCBIfam" id="TIGR01901">
    <property type="entry name" value="adhes_NPXG"/>
    <property type="match status" value="1"/>
</dbReference>
<evidence type="ECO:0000313" key="2">
    <source>
        <dbReference type="EMBL" id="VAW84687.1"/>
    </source>
</evidence>
<accession>A0A3B0ZB29</accession>
<dbReference type="SUPFAM" id="SSF51126">
    <property type="entry name" value="Pectin lyase-like"/>
    <property type="match status" value="1"/>
</dbReference>
<dbReference type="PRINTS" id="PR00313">
    <property type="entry name" value="CABNDNGRPT"/>
</dbReference>
<protein>
    <recommendedName>
        <fullName evidence="1">Filamentous haemagglutinin FhaB/tRNA nuclease CdiA-like TPS domain-containing protein</fullName>
    </recommendedName>
</protein>
<dbReference type="InterPro" id="IPR011050">
    <property type="entry name" value="Pectin_lyase_fold/virulence"/>
</dbReference>
<dbReference type="SUPFAM" id="SSF51120">
    <property type="entry name" value="beta-Roll"/>
    <property type="match status" value="2"/>
</dbReference>